<dbReference type="NCBIfam" id="NF009628">
    <property type="entry name" value="PRK13149.1-2"/>
    <property type="match status" value="1"/>
</dbReference>
<dbReference type="InterPro" id="IPR007504">
    <property type="entry name" value="H/ACA_rnp_Gar1/Naf1"/>
</dbReference>
<dbReference type="OrthoDB" id="60264at2157"/>
<dbReference type="Pfam" id="PF04410">
    <property type="entry name" value="Gar1"/>
    <property type="match status" value="1"/>
</dbReference>
<sequence length="76" mass="7739">MRRVGTVVRTAQGLAIARADPGEEPPDIGAGVVDESLSRVGRVVDVFGPVGHPYVAVSPDDGTSLAALVGGPLYAR</sequence>
<organism evidence="1 2">
    <name type="scientific">Halorubrum aquaticum</name>
    <dbReference type="NCBI Taxonomy" id="387340"/>
    <lineage>
        <taxon>Archaea</taxon>
        <taxon>Methanobacteriati</taxon>
        <taxon>Methanobacteriota</taxon>
        <taxon>Stenosarchaea group</taxon>
        <taxon>Halobacteria</taxon>
        <taxon>Halobacteriales</taxon>
        <taxon>Haloferacaceae</taxon>
        <taxon>Halorubrum</taxon>
    </lineage>
</organism>
<evidence type="ECO:0000313" key="2">
    <source>
        <dbReference type="Proteomes" id="UP000323537"/>
    </source>
</evidence>
<dbReference type="InterPro" id="IPR009000">
    <property type="entry name" value="Transl_B-barrel_sf"/>
</dbReference>
<dbReference type="InterPro" id="IPR038664">
    <property type="entry name" value="Gar1/Naf1_Cbf5-bd_sf"/>
</dbReference>
<gene>
    <name evidence="1" type="ORF">SAMN04488066_11281</name>
</gene>
<dbReference type="EMBL" id="FOPZ01000012">
    <property type="protein sequence ID" value="SFH61626.1"/>
    <property type="molecule type" value="Genomic_DNA"/>
</dbReference>
<dbReference type="SUPFAM" id="SSF50447">
    <property type="entry name" value="Translation proteins"/>
    <property type="match status" value="1"/>
</dbReference>
<dbReference type="Gene3D" id="2.40.10.230">
    <property type="entry name" value="Probable tRNA pseudouridine synthase domain"/>
    <property type="match status" value="1"/>
</dbReference>
<name>A0A1I3BHR3_9EURY</name>
<dbReference type="AlphaFoldDB" id="A0A1I3BHR3"/>
<dbReference type="Proteomes" id="UP000323537">
    <property type="component" value="Unassembled WGS sequence"/>
</dbReference>
<proteinExistence type="predicted"/>
<dbReference type="RefSeq" id="WP_149784795.1">
    <property type="nucleotide sequence ID" value="NZ_BAAADP010000001.1"/>
</dbReference>
<dbReference type="GO" id="GO:0001522">
    <property type="term" value="P:pseudouridine synthesis"/>
    <property type="evidence" value="ECO:0007669"/>
    <property type="project" value="InterPro"/>
</dbReference>
<dbReference type="GO" id="GO:0042254">
    <property type="term" value="P:ribosome biogenesis"/>
    <property type="evidence" value="ECO:0007669"/>
    <property type="project" value="InterPro"/>
</dbReference>
<accession>A0A1I3BHR3</accession>
<reference evidence="1 2" key="1">
    <citation type="submission" date="2016-10" db="EMBL/GenBank/DDBJ databases">
        <authorList>
            <person name="Varghese N."/>
            <person name="Submissions S."/>
        </authorList>
    </citation>
    <scope>NUCLEOTIDE SEQUENCE [LARGE SCALE GENOMIC DNA]</scope>
    <source>
        <strain evidence="1 2">CGMCC 1.6377</strain>
    </source>
</reference>
<evidence type="ECO:0000313" key="1">
    <source>
        <dbReference type="EMBL" id="SFH61626.1"/>
    </source>
</evidence>
<keyword evidence="2" id="KW-1185">Reference proteome</keyword>
<protein>
    <submittedName>
        <fullName evidence="1">RNA-binding protein</fullName>
    </submittedName>
</protein>